<protein>
    <submittedName>
        <fullName evidence="1">Uncharacterized protein</fullName>
    </submittedName>
</protein>
<organism evidence="1 2">
    <name type="scientific">Aureispira anguillae</name>
    <dbReference type="NCBI Taxonomy" id="2864201"/>
    <lineage>
        <taxon>Bacteria</taxon>
        <taxon>Pseudomonadati</taxon>
        <taxon>Bacteroidota</taxon>
        <taxon>Saprospiria</taxon>
        <taxon>Saprospirales</taxon>
        <taxon>Saprospiraceae</taxon>
        <taxon>Aureispira</taxon>
    </lineage>
</organism>
<dbReference type="AlphaFoldDB" id="A0A916DVC7"/>
<accession>A0A916DVC7</accession>
<evidence type="ECO:0000313" key="1">
    <source>
        <dbReference type="EMBL" id="BDS13587.1"/>
    </source>
</evidence>
<keyword evidence="2" id="KW-1185">Reference proteome</keyword>
<name>A0A916DVC7_9BACT</name>
<gene>
    <name evidence="1" type="ORF">AsAng_0043260</name>
</gene>
<dbReference type="Proteomes" id="UP001060919">
    <property type="component" value="Chromosome"/>
</dbReference>
<evidence type="ECO:0000313" key="2">
    <source>
        <dbReference type="Proteomes" id="UP001060919"/>
    </source>
</evidence>
<proteinExistence type="predicted"/>
<dbReference type="KEGG" id="aup:AsAng_0043260"/>
<reference evidence="1" key="1">
    <citation type="submission" date="2022-09" db="EMBL/GenBank/DDBJ databases">
        <title>Aureispira anguillicida sp. nov., isolated from Leptocephalus of Japanese eel Anguilla japonica.</title>
        <authorList>
            <person name="Yuasa K."/>
            <person name="Mekata T."/>
            <person name="Ikunari K."/>
        </authorList>
    </citation>
    <scope>NUCLEOTIDE SEQUENCE</scope>
    <source>
        <strain evidence="1">EL160426</strain>
    </source>
</reference>
<dbReference type="EMBL" id="AP026867">
    <property type="protein sequence ID" value="BDS13587.1"/>
    <property type="molecule type" value="Genomic_DNA"/>
</dbReference>
<sequence>MRGAALGVAPFFVGDDLLFLGPKNKTICLLFCMFDL</sequence>